<dbReference type="RefSeq" id="WP_301662634.1">
    <property type="nucleotide sequence ID" value="NZ_VCYH01000001.1"/>
</dbReference>
<comment type="caution">
    <text evidence="2">The sequence shown here is derived from an EMBL/GenBank/DDBJ whole genome shotgun (WGS) entry which is preliminary data.</text>
</comment>
<keyword evidence="1" id="KW-1133">Transmembrane helix</keyword>
<accession>A0ABT8M6M5</accession>
<evidence type="ECO:0000256" key="1">
    <source>
        <dbReference type="SAM" id="Phobius"/>
    </source>
</evidence>
<name>A0ABT8M6M5_9EURY</name>
<feature type="transmembrane region" description="Helical" evidence="1">
    <location>
        <begin position="47"/>
        <end position="71"/>
    </location>
</feature>
<reference evidence="2" key="1">
    <citation type="submission" date="2019-05" db="EMBL/GenBank/DDBJ databases">
        <title>Methanoculleus sp. FWC-SCC1, a methanogenic archaeon isolated from deep marine cold seep.</title>
        <authorList>
            <person name="Chen Y.-W."/>
            <person name="Chen S.-C."/>
            <person name="Teng N.-H."/>
            <person name="Lai M.-C."/>
        </authorList>
    </citation>
    <scope>NUCLEOTIDE SEQUENCE</scope>
    <source>
        <strain evidence="2">FWC-SCC1</strain>
    </source>
</reference>
<feature type="transmembrane region" description="Helical" evidence="1">
    <location>
        <begin position="14"/>
        <end position="35"/>
    </location>
</feature>
<keyword evidence="1" id="KW-0472">Membrane</keyword>
<proteinExistence type="predicted"/>
<organism evidence="2 3">
    <name type="scientific">Methanoculleus frigidifontis</name>
    <dbReference type="NCBI Taxonomy" id="2584085"/>
    <lineage>
        <taxon>Archaea</taxon>
        <taxon>Methanobacteriati</taxon>
        <taxon>Methanobacteriota</taxon>
        <taxon>Stenosarchaea group</taxon>
        <taxon>Methanomicrobia</taxon>
        <taxon>Methanomicrobiales</taxon>
        <taxon>Methanomicrobiaceae</taxon>
        <taxon>Methanoculleus</taxon>
    </lineage>
</organism>
<keyword evidence="3" id="KW-1185">Reference proteome</keyword>
<keyword evidence="1" id="KW-0812">Transmembrane</keyword>
<gene>
    <name evidence="2" type="ORF">FGU65_01535</name>
</gene>
<dbReference type="EMBL" id="VCYH01000001">
    <property type="protein sequence ID" value="MDN7023591.1"/>
    <property type="molecule type" value="Genomic_DNA"/>
</dbReference>
<evidence type="ECO:0000313" key="3">
    <source>
        <dbReference type="Proteomes" id="UP001168338"/>
    </source>
</evidence>
<evidence type="ECO:0000313" key="2">
    <source>
        <dbReference type="EMBL" id="MDN7023591.1"/>
    </source>
</evidence>
<dbReference type="Proteomes" id="UP001168338">
    <property type="component" value="Unassembled WGS sequence"/>
</dbReference>
<protein>
    <submittedName>
        <fullName evidence="2">Uncharacterized protein</fullName>
    </submittedName>
</protein>
<sequence>MHPRDREALQLRNIWPAMAVIASFCGIWVVCDIASANRSLIPPLTPVYYGLTAAVYVFFVLYLIVGARMLLKWRREDRELAAGA</sequence>